<accession>A0A1G7Q7F1</accession>
<sequence>MSGEILISIDAGGTAVKVVAYDLMGAEIAIETADVPTDHHPDGRVEREVEAFWAGTTSALRRLTAHCAGREILAVGCTGFGNGIFLLDEEGRGTRPGIVSVDHRAQPLVEELAASGRATEISAQTGHRLWGGQTLMQLAYLARTEPEVMTRTRWALACKDVIRFRLTGEALSDPTEASGGGLMDVATGTYAQPVFEELGLAPHAHLLPPIVASDGVAGRVSRRAAEETGLPEGTPVAGSMMDVAASSLGAGAVDAPILTMIAGTWSINSLESGPPKGTDTPILNMLYRGGNRRLIAEGSPCSAANLGWFLDHAMGGRVSVAEANRLVANSPVETRRCQFLPYVFGPDPLRGTFVDLGASDDLGTMLRAIFEGVVFQARRHAEDVVRVAGQPFPETIRLAGGASKSPVWAQVFADVCQRNVEAVRASEVGALGAAICAAVACGAYADLAEAAAQMTGVAHTHRPDPALGAFYEKRFHSFCRLDHGLAALLEEENP</sequence>
<feature type="domain" description="Carbohydrate kinase FGGY C-terminal" evidence="5">
    <location>
        <begin position="259"/>
        <end position="441"/>
    </location>
</feature>
<feature type="domain" description="Carbohydrate kinase FGGY N-terminal" evidence="4">
    <location>
        <begin position="6"/>
        <end position="249"/>
    </location>
</feature>
<evidence type="ECO:0000256" key="3">
    <source>
        <dbReference type="ARBA" id="ARBA00022777"/>
    </source>
</evidence>
<proteinExistence type="inferred from homology"/>
<evidence type="ECO:0000259" key="5">
    <source>
        <dbReference type="Pfam" id="PF02782"/>
    </source>
</evidence>
<name>A0A1G7Q7F1_9RHOB</name>
<comment type="similarity">
    <text evidence="1">Belongs to the FGGY kinase family.</text>
</comment>
<dbReference type="Pfam" id="PF02782">
    <property type="entry name" value="FGGY_C"/>
    <property type="match status" value="1"/>
</dbReference>
<dbReference type="Pfam" id="PF00370">
    <property type="entry name" value="FGGY_N"/>
    <property type="match status" value="1"/>
</dbReference>
<dbReference type="InterPro" id="IPR000577">
    <property type="entry name" value="Carb_kinase_FGGY"/>
</dbReference>
<dbReference type="RefSeq" id="WP_074646079.1">
    <property type="nucleotide sequence ID" value="NZ_FNBL01000009.1"/>
</dbReference>
<keyword evidence="3 6" id="KW-0418">Kinase</keyword>
<protein>
    <submittedName>
        <fullName evidence="6">L-xylulokinase</fullName>
    </submittedName>
</protein>
<dbReference type="PIRSF" id="PIRSF000538">
    <property type="entry name" value="GlpK"/>
    <property type="match status" value="1"/>
</dbReference>
<organism evidence="6 7">
    <name type="scientific">Celeribacter baekdonensis</name>
    <dbReference type="NCBI Taxonomy" id="875171"/>
    <lineage>
        <taxon>Bacteria</taxon>
        <taxon>Pseudomonadati</taxon>
        <taxon>Pseudomonadota</taxon>
        <taxon>Alphaproteobacteria</taxon>
        <taxon>Rhodobacterales</taxon>
        <taxon>Roseobacteraceae</taxon>
        <taxon>Celeribacter</taxon>
    </lineage>
</organism>
<reference evidence="6 7" key="1">
    <citation type="submission" date="2016-10" db="EMBL/GenBank/DDBJ databases">
        <authorList>
            <person name="de Groot N.N."/>
        </authorList>
    </citation>
    <scope>NUCLEOTIDE SEQUENCE [LARGE SCALE GENOMIC DNA]</scope>
    <source>
        <strain evidence="6 7">DSM 27375</strain>
    </source>
</reference>
<dbReference type="InterPro" id="IPR018484">
    <property type="entry name" value="FGGY_N"/>
</dbReference>
<dbReference type="InterPro" id="IPR043129">
    <property type="entry name" value="ATPase_NBD"/>
</dbReference>
<evidence type="ECO:0000256" key="1">
    <source>
        <dbReference type="ARBA" id="ARBA00009156"/>
    </source>
</evidence>
<gene>
    <name evidence="6" type="ORF">SAMN04488117_10940</name>
</gene>
<dbReference type="InterPro" id="IPR050406">
    <property type="entry name" value="FGGY_Carb_Kinase"/>
</dbReference>
<evidence type="ECO:0000259" key="4">
    <source>
        <dbReference type="Pfam" id="PF00370"/>
    </source>
</evidence>
<dbReference type="AlphaFoldDB" id="A0A1G7Q7F1"/>
<dbReference type="SUPFAM" id="SSF53067">
    <property type="entry name" value="Actin-like ATPase domain"/>
    <property type="match status" value="2"/>
</dbReference>
<evidence type="ECO:0000313" key="7">
    <source>
        <dbReference type="Proteomes" id="UP000182284"/>
    </source>
</evidence>
<dbReference type="Proteomes" id="UP000182284">
    <property type="component" value="Unassembled WGS sequence"/>
</dbReference>
<dbReference type="GO" id="GO:0005975">
    <property type="term" value="P:carbohydrate metabolic process"/>
    <property type="evidence" value="ECO:0007669"/>
    <property type="project" value="InterPro"/>
</dbReference>
<dbReference type="Gene3D" id="3.30.420.40">
    <property type="match status" value="2"/>
</dbReference>
<dbReference type="PANTHER" id="PTHR43095:SF3">
    <property type="entry name" value="L-XYLULOSE_3-KETO-L-GULONATE KINASE"/>
    <property type="match status" value="1"/>
</dbReference>
<evidence type="ECO:0000313" key="6">
    <source>
        <dbReference type="EMBL" id="SDF94517.1"/>
    </source>
</evidence>
<dbReference type="GO" id="GO:0016301">
    <property type="term" value="F:kinase activity"/>
    <property type="evidence" value="ECO:0007669"/>
    <property type="project" value="UniProtKB-KW"/>
</dbReference>
<dbReference type="PANTHER" id="PTHR43095">
    <property type="entry name" value="SUGAR KINASE"/>
    <property type="match status" value="1"/>
</dbReference>
<keyword evidence="2" id="KW-0808">Transferase</keyword>
<dbReference type="OrthoDB" id="9805576at2"/>
<dbReference type="CDD" id="cd07802">
    <property type="entry name" value="ASKHA_NBD_FGGY_EcLyxK-like"/>
    <property type="match status" value="1"/>
</dbReference>
<dbReference type="InterPro" id="IPR018485">
    <property type="entry name" value="FGGY_C"/>
</dbReference>
<dbReference type="EMBL" id="FNBL01000009">
    <property type="protein sequence ID" value="SDF94517.1"/>
    <property type="molecule type" value="Genomic_DNA"/>
</dbReference>
<evidence type="ECO:0000256" key="2">
    <source>
        <dbReference type="ARBA" id="ARBA00022679"/>
    </source>
</evidence>